<dbReference type="AlphaFoldDB" id="A0ABD1WBH2"/>
<proteinExistence type="inferred from homology"/>
<feature type="transmembrane region" description="Helical" evidence="2">
    <location>
        <begin position="66"/>
        <end position="84"/>
    </location>
</feature>
<dbReference type="Pfam" id="PF01554">
    <property type="entry name" value="MatE"/>
    <property type="match status" value="1"/>
</dbReference>
<name>A0ABD1WBH2_9LAMI</name>
<organism evidence="3 4">
    <name type="scientific">Forsythia ovata</name>
    <dbReference type="NCBI Taxonomy" id="205694"/>
    <lineage>
        <taxon>Eukaryota</taxon>
        <taxon>Viridiplantae</taxon>
        <taxon>Streptophyta</taxon>
        <taxon>Embryophyta</taxon>
        <taxon>Tracheophyta</taxon>
        <taxon>Spermatophyta</taxon>
        <taxon>Magnoliopsida</taxon>
        <taxon>eudicotyledons</taxon>
        <taxon>Gunneridae</taxon>
        <taxon>Pentapetalae</taxon>
        <taxon>asterids</taxon>
        <taxon>lamiids</taxon>
        <taxon>Lamiales</taxon>
        <taxon>Oleaceae</taxon>
        <taxon>Forsythieae</taxon>
        <taxon>Forsythia</taxon>
    </lineage>
</organism>
<feature type="transmembrane region" description="Helical" evidence="2">
    <location>
        <begin position="96"/>
        <end position="116"/>
    </location>
</feature>
<keyword evidence="2" id="KW-1133">Transmembrane helix</keyword>
<evidence type="ECO:0000256" key="1">
    <source>
        <dbReference type="ARBA" id="ARBA00010199"/>
    </source>
</evidence>
<gene>
    <name evidence="3" type="ORF">Fot_15341</name>
</gene>
<comment type="similarity">
    <text evidence="1">Belongs to the multi antimicrobial extrusion (MATE) (TC 2.A.66.1) family.</text>
</comment>
<dbReference type="EMBL" id="JBFOLJ010000004">
    <property type="protein sequence ID" value="KAL2546108.1"/>
    <property type="molecule type" value="Genomic_DNA"/>
</dbReference>
<comment type="caution">
    <text evidence="3">The sequence shown here is derived from an EMBL/GenBank/DDBJ whole genome shotgun (WGS) entry which is preliminary data.</text>
</comment>
<evidence type="ECO:0000313" key="3">
    <source>
        <dbReference type="EMBL" id="KAL2546108.1"/>
    </source>
</evidence>
<keyword evidence="2" id="KW-0812">Transmembrane</keyword>
<dbReference type="InterPro" id="IPR002528">
    <property type="entry name" value="MATE_fam"/>
</dbReference>
<sequence length="201" mass="22423">MASALETLSGQAYGAQQYKKIGTQTYTAIFSLIIVCIPLSVLWIFLGKVLVFVGQDPQISQEAGKFTLWLVPALFGYATLQPLIRYFQMQSMILPMLISSCITICFHIAVCWVLVFKSGLKNIGAAVAMDLSMWLNVTILGLYMKFSSTCEKTRAPFSMEIFEGMKEFFRFAVPVCCNDLVTLTSSLCLSSLVLSTRTHRH</sequence>
<feature type="transmembrane region" description="Helical" evidence="2">
    <location>
        <begin position="122"/>
        <end position="144"/>
    </location>
</feature>
<dbReference type="PANTHER" id="PTHR11206">
    <property type="entry name" value="MULTIDRUG RESISTANCE PROTEIN"/>
    <property type="match status" value="1"/>
</dbReference>
<protein>
    <submittedName>
        <fullName evidence="3">MATE efflux family protein</fullName>
    </submittedName>
</protein>
<keyword evidence="2" id="KW-0472">Membrane</keyword>
<evidence type="ECO:0000313" key="4">
    <source>
        <dbReference type="Proteomes" id="UP001604277"/>
    </source>
</evidence>
<dbReference type="Proteomes" id="UP001604277">
    <property type="component" value="Unassembled WGS sequence"/>
</dbReference>
<accession>A0ABD1WBH2</accession>
<keyword evidence="4" id="KW-1185">Reference proteome</keyword>
<evidence type="ECO:0000256" key="2">
    <source>
        <dbReference type="SAM" id="Phobius"/>
    </source>
</evidence>
<reference evidence="4" key="1">
    <citation type="submission" date="2024-07" db="EMBL/GenBank/DDBJ databases">
        <title>Two chromosome-level genome assemblies of Korean endemic species Abeliophyllum distichum and Forsythia ovata (Oleaceae).</title>
        <authorList>
            <person name="Jang H."/>
        </authorList>
    </citation>
    <scope>NUCLEOTIDE SEQUENCE [LARGE SCALE GENOMIC DNA]</scope>
</reference>
<feature type="transmembrane region" description="Helical" evidence="2">
    <location>
        <begin position="26"/>
        <end position="46"/>
    </location>
</feature>